<name>A0AAN6SX13_9PEZI</name>
<organism evidence="4 5">
    <name type="scientific">Parathielavia hyrcaniae</name>
    <dbReference type="NCBI Taxonomy" id="113614"/>
    <lineage>
        <taxon>Eukaryota</taxon>
        <taxon>Fungi</taxon>
        <taxon>Dikarya</taxon>
        <taxon>Ascomycota</taxon>
        <taxon>Pezizomycotina</taxon>
        <taxon>Sordariomycetes</taxon>
        <taxon>Sordariomycetidae</taxon>
        <taxon>Sordariales</taxon>
        <taxon>Chaetomiaceae</taxon>
        <taxon>Parathielavia</taxon>
    </lineage>
</organism>
<dbReference type="InterPro" id="IPR057503">
    <property type="entry name" value="PH_RdRP"/>
</dbReference>
<accession>A0AAN6SX13</accession>
<keyword evidence="5" id="KW-1185">Reference proteome</keyword>
<reference evidence="4" key="1">
    <citation type="journal article" date="2023" name="Mol. Phylogenet. Evol.">
        <title>Genome-scale phylogeny and comparative genomics of the fungal order Sordariales.</title>
        <authorList>
            <person name="Hensen N."/>
            <person name="Bonometti L."/>
            <person name="Westerberg I."/>
            <person name="Brannstrom I.O."/>
            <person name="Guillou S."/>
            <person name="Cros-Aarteil S."/>
            <person name="Calhoun S."/>
            <person name="Haridas S."/>
            <person name="Kuo A."/>
            <person name="Mondo S."/>
            <person name="Pangilinan J."/>
            <person name="Riley R."/>
            <person name="LaButti K."/>
            <person name="Andreopoulos B."/>
            <person name="Lipzen A."/>
            <person name="Chen C."/>
            <person name="Yan M."/>
            <person name="Daum C."/>
            <person name="Ng V."/>
            <person name="Clum A."/>
            <person name="Steindorff A."/>
            <person name="Ohm R.A."/>
            <person name="Martin F."/>
            <person name="Silar P."/>
            <person name="Natvig D.O."/>
            <person name="Lalanne C."/>
            <person name="Gautier V."/>
            <person name="Ament-Velasquez S.L."/>
            <person name="Kruys A."/>
            <person name="Hutchinson M.I."/>
            <person name="Powell A.J."/>
            <person name="Barry K."/>
            <person name="Miller A.N."/>
            <person name="Grigoriev I.V."/>
            <person name="Debuchy R."/>
            <person name="Gladieux P."/>
            <person name="Hiltunen Thoren M."/>
            <person name="Johannesson H."/>
        </authorList>
    </citation>
    <scope>NUCLEOTIDE SEQUENCE</scope>
    <source>
        <strain evidence="4">CBS 757.83</strain>
    </source>
</reference>
<keyword evidence="1" id="KW-0808">Transferase</keyword>
<dbReference type="GO" id="GO:0003723">
    <property type="term" value="F:RNA binding"/>
    <property type="evidence" value="ECO:0007669"/>
    <property type="project" value="UniProtKB-KW"/>
</dbReference>
<dbReference type="InterPro" id="IPR035979">
    <property type="entry name" value="RBD_domain_sf"/>
</dbReference>
<evidence type="ECO:0000259" key="2">
    <source>
        <dbReference type="Pfam" id="PF05183"/>
    </source>
</evidence>
<sequence>MEVFMRNLPLWLTEDGLRNQLQPFMQQLSVTDYVAEKQRNKNFGHITFLRKTDGARFLQRHGQVPLPAPTVQARRHRYPPTQARLQLLGNNVYCKLSDREPDEFALRSLQHQLEASQHSHDEAAAEPTKTLEATELSCGYHAFNDGRLTFQAEWLARERCLVKFARRSLLITLTGRRVKLRIPYHSVVELVWWHDGSAAITLSWAPVILTSQTSQDGDLAPALGHLTLTGTQRGRDNQRQRIEAIDRDHAAIAQCCLVYYVRFPNAITRHTRSDFQAEMSRLCQRELFFVTRYHVGFQYASGTMFHVAWAHLRAQLAKYNTAGDLPYGILFLLQALVANGYLHPSTVSALAQRLVRLFTEAEAAGNDKPPVSVDAFKKLFEWIDYPTPHGDPGMYEVDGIMESLEEAERLERQSAPLRSELLGDQSRAYVFRAVVTPTRITLHGPELEPMNRVLRKFPNHTSYFVRAQFCDEDGQDLFFLNTKISLDAICERFKSVLTNGIQVAGRVYKLLGFSHSSLRAHSAWLSAPFVHKGQVQVPDFIITGLGDFKNIKSPARRAARIGQAFSDTPYAVDLDKNMVQVLRIQDVERNGRVFSDGVGAISRDAAEAVYDVIPRSKGFPTAFQIRWAGAKGMLAVDPRLEGRKICVRSSMLKFESNDRQLEICDLASKPVPLVLNRQLIKILEDMGAPDDWFLDLQRREVQRLRGITATVFNTASFLGVQRVGEKMQLHKFLRQTEVMGIDYRRDNFLRGAVEAILLGELRLLKDRARIPVRQGMTLFGIMDETGFLKEGEVHVTYDAADRHCEPPGPGRVVVTRSPALHPGDVQLACNVTPPDGHPLTNHRNSVVFSMWGNRDLPSQLSGGDLDGDLYHVIWDPDVLGTLRAFAPADYARIPPLELDKPVETADMAAFFVDFMGMDHLGVVATRHKILADQRGGGTLDPDCIKLAELASAAVDFSKTGRKVDMSQPELRKAPRWRPDFLAKGPNITIHDRSAIELDAYTAPQSNDDDEDEDRPQHRYYRSDKILGRLYRAVDEHEIWTGDIRMVIASGDGPSFWDQFLTAVKERVSAIGPVEWQHRADEAHRIRHAYEDALHGVMIDCAEHPHQPLRELEVFVGFIMNKTGVQSNRQRDRSVKLKDEFERITAWITKEMRNPSSASGYSSEVDALELCLACLYTGCKKEYRAAHPGRRSSARDLESFKIVAAAALVRELGLLERGVAGQTYAYGGGMDKGASFRSDSVK</sequence>
<dbReference type="GO" id="GO:0030422">
    <property type="term" value="P:siRNA processing"/>
    <property type="evidence" value="ECO:0007669"/>
    <property type="project" value="TreeGrafter"/>
</dbReference>
<dbReference type="PANTHER" id="PTHR23079">
    <property type="entry name" value="RNA-DEPENDENT RNA POLYMERASE"/>
    <property type="match status" value="1"/>
</dbReference>
<feature type="domain" description="RdRP-like PH" evidence="3">
    <location>
        <begin position="129"/>
        <end position="272"/>
    </location>
</feature>
<feature type="domain" description="RDRP core" evidence="2">
    <location>
        <begin position="435"/>
        <end position="1033"/>
    </location>
</feature>
<gene>
    <name evidence="4" type="ORF">N658DRAFT_528076</name>
</gene>
<keyword evidence="1" id="KW-0694">RNA-binding</keyword>
<dbReference type="InterPro" id="IPR057596">
    <property type="entry name" value="RDRP_core"/>
</dbReference>
<dbReference type="GO" id="GO:0003968">
    <property type="term" value="F:RNA-directed RNA polymerase activity"/>
    <property type="evidence" value="ECO:0007669"/>
    <property type="project" value="UniProtKB-KW"/>
</dbReference>
<dbReference type="Pfam" id="PF05183">
    <property type="entry name" value="RdRP"/>
    <property type="match status" value="1"/>
</dbReference>
<dbReference type="AlphaFoldDB" id="A0AAN6SX13"/>
<comment type="similarity">
    <text evidence="1">Belongs to the RdRP family.</text>
</comment>
<dbReference type="InterPro" id="IPR007855">
    <property type="entry name" value="RDRP"/>
</dbReference>
<dbReference type="Pfam" id="PF25358">
    <property type="entry name" value="PH_fung_RdRP"/>
    <property type="match status" value="1"/>
</dbReference>
<keyword evidence="1" id="KW-0696">RNA-directed RNA polymerase</keyword>
<dbReference type="Proteomes" id="UP001305647">
    <property type="component" value="Unassembled WGS sequence"/>
</dbReference>
<dbReference type="CDD" id="cd00590">
    <property type="entry name" value="RRM_SF"/>
    <property type="match status" value="1"/>
</dbReference>
<evidence type="ECO:0000313" key="4">
    <source>
        <dbReference type="EMBL" id="KAK4095967.1"/>
    </source>
</evidence>
<evidence type="ECO:0000259" key="3">
    <source>
        <dbReference type="Pfam" id="PF25358"/>
    </source>
</evidence>
<reference evidence="4" key="2">
    <citation type="submission" date="2023-05" db="EMBL/GenBank/DDBJ databases">
        <authorList>
            <consortium name="Lawrence Berkeley National Laboratory"/>
            <person name="Steindorff A."/>
            <person name="Hensen N."/>
            <person name="Bonometti L."/>
            <person name="Westerberg I."/>
            <person name="Brannstrom I.O."/>
            <person name="Guillou S."/>
            <person name="Cros-Aarteil S."/>
            <person name="Calhoun S."/>
            <person name="Haridas S."/>
            <person name="Kuo A."/>
            <person name="Mondo S."/>
            <person name="Pangilinan J."/>
            <person name="Riley R."/>
            <person name="Labutti K."/>
            <person name="Andreopoulos B."/>
            <person name="Lipzen A."/>
            <person name="Chen C."/>
            <person name="Yanf M."/>
            <person name="Daum C."/>
            <person name="Ng V."/>
            <person name="Clum A."/>
            <person name="Ohm R."/>
            <person name="Martin F."/>
            <person name="Silar P."/>
            <person name="Natvig D."/>
            <person name="Lalanne C."/>
            <person name="Gautier V."/>
            <person name="Ament-Velasquez S.L."/>
            <person name="Kruys A."/>
            <person name="Hutchinson M.I."/>
            <person name="Powell A.J."/>
            <person name="Barry K."/>
            <person name="Miller A.N."/>
            <person name="Grigoriev I.V."/>
            <person name="Debuchy R."/>
            <person name="Gladieux P."/>
            <person name="Thoren M.H."/>
            <person name="Johannesson H."/>
        </authorList>
    </citation>
    <scope>NUCLEOTIDE SEQUENCE</scope>
    <source>
        <strain evidence="4">CBS 757.83</strain>
    </source>
</reference>
<protein>
    <recommendedName>
        <fullName evidence="1">RNA-dependent RNA polymerase</fullName>
        <ecNumber evidence="1">2.7.7.48</ecNumber>
    </recommendedName>
</protein>
<dbReference type="PANTHER" id="PTHR23079:SF17">
    <property type="entry name" value="RNA-DEPENDENT RNA POLYMERASE"/>
    <property type="match status" value="1"/>
</dbReference>
<dbReference type="EC" id="2.7.7.48" evidence="1"/>
<comment type="catalytic activity">
    <reaction evidence="1">
        <text>RNA(n) + a ribonucleoside 5'-triphosphate = RNA(n+1) + diphosphate</text>
        <dbReference type="Rhea" id="RHEA:21248"/>
        <dbReference type="Rhea" id="RHEA-COMP:14527"/>
        <dbReference type="Rhea" id="RHEA-COMP:17342"/>
        <dbReference type="ChEBI" id="CHEBI:33019"/>
        <dbReference type="ChEBI" id="CHEBI:61557"/>
        <dbReference type="ChEBI" id="CHEBI:140395"/>
        <dbReference type="EC" id="2.7.7.48"/>
    </reaction>
</comment>
<evidence type="ECO:0000256" key="1">
    <source>
        <dbReference type="RuleBase" id="RU363098"/>
    </source>
</evidence>
<dbReference type="GO" id="GO:0031380">
    <property type="term" value="C:nuclear RNA-directed RNA polymerase complex"/>
    <property type="evidence" value="ECO:0007669"/>
    <property type="project" value="TreeGrafter"/>
</dbReference>
<dbReference type="SUPFAM" id="SSF54928">
    <property type="entry name" value="RNA-binding domain, RBD"/>
    <property type="match status" value="1"/>
</dbReference>
<evidence type="ECO:0000313" key="5">
    <source>
        <dbReference type="Proteomes" id="UP001305647"/>
    </source>
</evidence>
<comment type="caution">
    <text evidence="4">The sequence shown here is derived from an EMBL/GenBank/DDBJ whole genome shotgun (WGS) entry which is preliminary data.</text>
</comment>
<keyword evidence="1" id="KW-0548">Nucleotidyltransferase</keyword>
<dbReference type="EMBL" id="MU863753">
    <property type="protein sequence ID" value="KAK4095967.1"/>
    <property type="molecule type" value="Genomic_DNA"/>
</dbReference>
<proteinExistence type="inferred from homology"/>